<evidence type="ECO:0000259" key="1">
    <source>
        <dbReference type="Pfam" id="PF00535"/>
    </source>
</evidence>
<dbReference type="Pfam" id="PF00535">
    <property type="entry name" value="Glycos_transf_2"/>
    <property type="match status" value="1"/>
</dbReference>
<dbReference type="AlphaFoldDB" id="A0A6I1ESV4"/>
<feature type="domain" description="Glycosyltransferase 2-like" evidence="1">
    <location>
        <begin position="18"/>
        <end position="172"/>
    </location>
</feature>
<dbReference type="SUPFAM" id="SSF53448">
    <property type="entry name" value="Nucleotide-diphospho-sugar transferases"/>
    <property type="match status" value="1"/>
</dbReference>
<keyword evidence="2" id="KW-0808">Transferase</keyword>
<reference evidence="2 3" key="1">
    <citation type="submission" date="2019-10" db="EMBL/GenBank/DDBJ databases">
        <title>Genome diversity of Sutterella seckii.</title>
        <authorList>
            <person name="Chaplin A.V."/>
            <person name="Sokolova S.R."/>
            <person name="Mosin K.A."/>
            <person name="Ivanova E.L."/>
            <person name="Kochetkova T.O."/>
            <person name="Goltsov A.Y."/>
            <person name="Trofimov D.Y."/>
            <person name="Efimov B.A."/>
        </authorList>
    </citation>
    <scope>NUCLEOTIDE SEQUENCE [LARGE SCALE GENOMIC DNA]</scope>
    <source>
        <strain evidence="2 3">ASD393</strain>
    </source>
</reference>
<gene>
    <name evidence="2" type="ORF">GBM95_11380</name>
</gene>
<proteinExistence type="predicted"/>
<evidence type="ECO:0000313" key="2">
    <source>
        <dbReference type="EMBL" id="KAB7652110.1"/>
    </source>
</evidence>
<dbReference type="Proteomes" id="UP000430564">
    <property type="component" value="Unassembled WGS sequence"/>
</dbReference>
<protein>
    <submittedName>
        <fullName evidence="2">Glycosyltransferase family 2 protein</fullName>
    </submittedName>
</protein>
<dbReference type="InterPro" id="IPR029044">
    <property type="entry name" value="Nucleotide-diphossugar_trans"/>
</dbReference>
<accession>A0A6I1ESV4</accession>
<organism evidence="2 3">
    <name type="scientific">Sutterella seckii</name>
    <dbReference type="NCBI Taxonomy" id="1944635"/>
    <lineage>
        <taxon>Bacteria</taxon>
        <taxon>Pseudomonadati</taxon>
        <taxon>Pseudomonadota</taxon>
        <taxon>Betaproteobacteria</taxon>
        <taxon>Burkholderiales</taxon>
        <taxon>Sutterellaceae</taxon>
        <taxon>Sutterella</taxon>
    </lineage>
</organism>
<evidence type="ECO:0000313" key="3">
    <source>
        <dbReference type="Proteomes" id="UP000430564"/>
    </source>
</evidence>
<name>A0A6I1ESV4_9BURK</name>
<sequence length="323" mass="38247">MHGLHFVFILNMSEISVSVVIPVYNCDQFIENCIQSVISQTLTNLEIIILDDCSTDETLSRIPRDPRIRIFAKKEKHGSGILRNEGIKLAKGKYITFLDGDDFYPNKNSLKKLVEIAEKKKLDIVGGSLFIVNQLTNEINYKFPGQYFTEDGFIKYENYQHDGGFYRFIYRSNFLRKNQIQFPAFRRMQDPVFFVKAMIKCGSFYVIKDYVYAYRKFHKEVEWDKNLVEEKLSAILLILKISRKHKLSHLHYLMVKNFINFSNHHLADLRNFKNQVKLFLLIYSKIDFKLLKEGWSSDKINFLRLKLFGVFFKSFFDLTKEKK</sequence>
<dbReference type="InterPro" id="IPR001173">
    <property type="entry name" value="Glyco_trans_2-like"/>
</dbReference>
<comment type="caution">
    <text evidence="2">The sequence shown here is derived from an EMBL/GenBank/DDBJ whole genome shotgun (WGS) entry which is preliminary data.</text>
</comment>
<dbReference type="PANTHER" id="PTHR22916:SF3">
    <property type="entry name" value="UDP-GLCNAC:BETAGAL BETA-1,3-N-ACETYLGLUCOSAMINYLTRANSFERASE-LIKE PROTEIN 1"/>
    <property type="match status" value="1"/>
</dbReference>
<dbReference type="PANTHER" id="PTHR22916">
    <property type="entry name" value="GLYCOSYLTRANSFERASE"/>
    <property type="match status" value="1"/>
</dbReference>
<dbReference type="GO" id="GO:0016758">
    <property type="term" value="F:hexosyltransferase activity"/>
    <property type="evidence" value="ECO:0007669"/>
    <property type="project" value="UniProtKB-ARBA"/>
</dbReference>
<dbReference type="Gene3D" id="3.90.550.10">
    <property type="entry name" value="Spore Coat Polysaccharide Biosynthesis Protein SpsA, Chain A"/>
    <property type="match status" value="1"/>
</dbReference>
<dbReference type="OrthoDB" id="9786172at2"/>
<dbReference type="EMBL" id="WEHX01000151">
    <property type="protein sequence ID" value="KAB7652110.1"/>
    <property type="molecule type" value="Genomic_DNA"/>
</dbReference>